<sequence>MDLAYTLELSLSQGVALQKIGCIFVAGDVAGLVLGGSVQVVGKITETVTGSTSTGTFTKDIGNGVERATKYAGKSLGEAASGTWDMAAGAVAMDRQQFEVSFKKLTVIFATATATQL</sequence>
<dbReference type="Proteomes" id="UP000271031">
    <property type="component" value="Unassembled WGS sequence"/>
</dbReference>
<reference evidence="1 2" key="1">
    <citation type="submission" date="2018-10" db="EMBL/GenBank/DDBJ databases">
        <title>Phylogenomics of Brevibacillus.</title>
        <authorList>
            <person name="Dunlap C."/>
        </authorList>
    </citation>
    <scope>NUCLEOTIDE SEQUENCE [LARGE SCALE GENOMIC DNA]</scope>
    <source>
        <strain evidence="1 2">JCM 15716</strain>
    </source>
</reference>
<protein>
    <submittedName>
        <fullName evidence="1">Uncharacterized protein</fullName>
    </submittedName>
</protein>
<proteinExistence type="predicted"/>
<keyword evidence="2" id="KW-1185">Reference proteome</keyword>
<dbReference type="AlphaFoldDB" id="A0A3M8CT14"/>
<name>A0A3M8CT14_9BACL</name>
<accession>A0A3M8CT14</accession>
<organism evidence="1 2">
    <name type="scientific">Brevibacillus fluminis</name>
    <dbReference type="NCBI Taxonomy" id="511487"/>
    <lineage>
        <taxon>Bacteria</taxon>
        <taxon>Bacillati</taxon>
        <taxon>Bacillota</taxon>
        <taxon>Bacilli</taxon>
        <taxon>Bacillales</taxon>
        <taxon>Paenibacillaceae</taxon>
        <taxon>Brevibacillus</taxon>
    </lineage>
</organism>
<evidence type="ECO:0000313" key="1">
    <source>
        <dbReference type="EMBL" id="RNB78778.1"/>
    </source>
</evidence>
<dbReference type="RefSeq" id="WP_122921674.1">
    <property type="nucleotide sequence ID" value="NZ_RHHQ01000031.1"/>
</dbReference>
<comment type="caution">
    <text evidence="1">The sequence shown here is derived from an EMBL/GenBank/DDBJ whole genome shotgun (WGS) entry which is preliminary data.</text>
</comment>
<dbReference type="EMBL" id="RHHQ01000031">
    <property type="protein sequence ID" value="RNB78778.1"/>
    <property type="molecule type" value="Genomic_DNA"/>
</dbReference>
<evidence type="ECO:0000313" key="2">
    <source>
        <dbReference type="Proteomes" id="UP000271031"/>
    </source>
</evidence>
<gene>
    <name evidence="1" type="ORF">EDM56_30365</name>
</gene>